<feature type="region of interest" description="Disordered" evidence="9">
    <location>
        <begin position="111"/>
        <end position="132"/>
    </location>
</feature>
<evidence type="ECO:0000256" key="7">
    <source>
        <dbReference type="PROSITE-ProRule" id="PRU00042"/>
    </source>
</evidence>
<feature type="domain" description="C2H2-type" evidence="10">
    <location>
        <begin position="533"/>
        <end position="560"/>
    </location>
</feature>
<dbReference type="AlphaFoldDB" id="A0A8J1LFY4"/>
<dbReference type="InterPro" id="IPR013087">
    <property type="entry name" value="Znf_C2H2_type"/>
</dbReference>
<feature type="compositionally biased region" description="Basic residues" evidence="9">
    <location>
        <begin position="781"/>
        <end position="800"/>
    </location>
</feature>
<feature type="region of interest" description="Disordered" evidence="9">
    <location>
        <begin position="204"/>
        <end position="235"/>
    </location>
</feature>
<dbReference type="KEGG" id="xla:108705054"/>
<keyword evidence="6" id="KW-0804">Transcription</keyword>
<evidence type="ECO:0000259" key="10">
    <source>
        <dbReference type="PROSITE" id="PS50157"/>
    </source>
</evidence>
<sequence length="800" mass="89976">MLCASEIALPGQRGSSLFVAERESWLRGARIRWAIPYLAPLSCTVAGHVTASWTPGREGGLSAAMELEQGIDVGAEVELKDGNVPLDEPIALRLENKQDLPAWHSLQYFDDSSSDESLDGDAVVSSSSDDENPEAVFIEPAVKIESQEQVNQKIENISILEEPQPGLHPDNPLTDAQTVLWSNECVQDQVFPFVEELVVAETTTEENVSQSSVSHQPSSNADDASSEMLSSQKEDMGSPLDITYCSLDAHRNSPGKSSIKNHNCPRCGRQFRRFSDLEKHFCLKMVDFLQKSGHMAGHGTSSYNDSERALEQVCERAQKELKIAQQMNEEEIQTFVLGDTLDNSSDSEKGYSTDRVIASKSKSNKQTMPLQFNCDKCGRQFGRFRNIAKHTCWGKDPNLANLQTSTIKVGSLEYLVKGKQGTSSNTEQRPSTSQGQASKMPQRTPTGKIINNNFPPGTANKSYTCQQCGRVFERSCAFSTHIRWHLKESELELRAKIHDQKVNLAKKAIVSEGGSWQTMKKPVIGFEDVDLPFSCDECGRCFRHKGNLVKHLNWHMSHNFHVAAMKEKNLGLGIYPPEPYFPDLQYTPEMLASMQDEDDNAIGEDEIIHHFIDEDFVRASDTKKTAREKQRSRSAAGKGETKKSLPRSMPREFMVRFSKRPKPPLKCPDCGVRFYRLSQLKKHQRRASGRKVTVKRKHKCDCGKSSVGSLHFLRHQLQHLSDTGFICEMCGQALCGYHQLRAHSWIHPLVSRFQCSCGAKFSQLPRYLWHSLMNNSDPKKKERKNKKKAKKGKKQRKTPA</sequence>
<feature type="compositionally biased region" description="Polar residues" evidence="9">
    <location>
        <begin position="220"/>
        <end position="231"/>
    </location>
</feature>
<feature type="domain" description="C2H2-type" evidence="10">
    <location>
        <begin position="372"/>
        <end position="390"/>
    </location>
</feature>
<keyword evidence="11" id="KW-1185">Reference proteome</keyword>
<evidence type="ECO:0000256" key="4">
    <source>
        <dbReference type="ARBA" id="ARBA00022833"/>
    </source>
</evidence>
<name>A0A8J1LFY4_XENLA</name>
<feature type="domain" description="C2H2-type" evidence="10">
    <location>
        <begin position="665"/>
        <end position="692"/>
    </location>
</feature>
<dbReference type="OrthoDB" id="9028103at2759"/>
<dbReference type="PROSITE" id="PS50157">
    <property type="entry name" value="ZINC_FINGER_C2H2_2"/>
    <property type="match status" value="5"/>
</dbReference>
<dbReference type="GO" id="GO:0008270">
    <property type="term" value="F:zinc ion binding"/>
    <property type="evidence" value="ECO:0007669"/>
    <property type="project" value="UniProtKB-KW"/>
</dbReference>
<organism evidence="11 12">
    <name type="scientific">Xenopus laevis</name>
    <name type="common">African clawed frog</name>
    <dbReference type="NCBI Taxonomy" id="8355"/>
    <lineage>
        <taxon>Eukaryota</taxon>
        <taxon>Metazoa</taxon>
        <taxon>Chordata</taxon>
        <taxon>Craniata</taxon>
        <taxon>Vertebrata</taxon>
        <taxon>Euteleostomi</taxon>
        <taxon>Amphibia</taxon>
        <taxon>Batrachia</taxon>
        <taxon>Anura</taxon>
        <taxon>Pipoidea</taxon>
        <taxon>Pipidae</taxon>
        <taxon>Xenopodinae</taxon>
        <taxon>Xenopus</taxon>
        <taxon>Xenopus</taxon>
    </lineage>
</organism>
<dbReference type="GO" id="GO:0043035">
    <property type="term" value="F:chromatin insulator sequence binding"/>
    <property type="evidence" value="ECO:0000318"/>
    <property type="project" value="GO_Central"/>
</dbReference>
<feature type="domain" description="C2H2-type" evidence="10">
    <location>
        <begin position="463"/>
        <end position="490"/>
    </location>
</feature>
<feature type="domain" description="C2H2-type" evidence="10">
    <location>
        <begin position="262"/>
        <end position="280"/>
    </location>
</feature>
<dbReference type="RefSeq" id="XP_041427610.1">
    <property type="nucleotide sequence ID" value="XM_041571676.1"/>
</dbReference>
<keyword evidence="3 7" id="KW-0863">Zinc-finger</keyword>
<dbReference type="GO" id="GO:0005694">
    <property type="term" value="C:chromosome"/>
    <property type="evidence" value="ECO:0000318"/>
    <property type="project" value="GO_Central"/>
</dbReference>
<evidence type="ECO:0000256" key="5">
    <source>
        <dbReference type="ARBA" id="ARBA00023015"/>
    </source>
</evidence>
<accession>A0A8J1LFY4</accession>
<evidence type="ECO:0000256" key="3">
    <source>
        <dbReference type="ARBA" id="ARBA00022771"/>
    </source>
</evidence>
<feature type="coiled-coil region" evidence="8">
    <location>
        <begin position="307"/>
        <end position="334"/>
    </location>
</feature>
<dbReference type="InterPro" id="IPR036236">
    <property type="entry name" value="Znf_C2H2_sf"/>
</dbReference>
<evidence type="ECO:0000256" key="2">
    <source>
        <dbReference type="ARBA" id="ARBA00022737"/>
    </source>
</evidence>
<evidence type="ECO:0000256" key="9">
    <source>
        <dbReference type="SAM" id="MobiDB-lite"/>
    </source>
</evidence>
<dbReference type="GO" id="GO:0006357">
    <property type="term" value="P:regulation of transcription by RNA polymerase II"/>
    <property type="evidence" value="ECO:0000318"/>
    <property type="project" value="GO_Central"/>
</dbReference>
<dbReference type="Proteomes" id="UP000186698">
    <property type="component" value="Chromosome 7S"/>
</dbReference>
<dbReference type="FunFam" id="3.30.160.60:FF:000065">
    <property type="entry name" value="B-cell CLL/lymphoma 6, member B"/>
    <property type="match status" value="1"/>
</dbReference>
<keyword evidence="2" id="KW-0677">Repeat</keyword>
<evidence type="ECO:0000256" key="1">
    <source>
        <dbReference type="ARBA" id="ARBA00022723"/>
    </source>
</evidence>
<keyword evidence="4" id="KW-0862">Zinc</keyword>
<feature type="compositionally biased region" description="Low complexity" evidence="9">
    <location>
        <begin position="204"/>
        <end position="219"/>
    </location>
</feature>
<dbReference type="Pfam" id="PF00096">
    <property type="entry name" value="zf-C2H2"/>
    <property type="match status" value="3"/>
</dbReference>
<reference evidence="12" key="1">
    <citation type="submission" date="2025-08" db="UniProtKB">
        <authorList>
            <consortium name="RefSeq"/>
        </authorList>
    </citation>
    <scope>IDENTIFICATION</scope>
    <source>
        <strain evidence="12">J_2021</strain>
        <tissue evidence="12">Erythrocytes</tissue>
    </source>
</reference>
<evidence type="ECO:0000313" key="11">
    <source>
        <dbReference type="Proteomes" id="UP000186698"/>
    </source>
</evidence>
<keyword evidence="8" id="KW-0175">Coiled coil</keyword>
<dbReference type="GeneID" id="108705054"/>
<dbReference type="PROSITE" id="PS00028">
    <property type="entry name" value="ZINC_FINGER_C2H2_1"/>
    <property type="match status" value="3"/>
</dbReference>
<feature type="region of interest" description="Disordered" evidence="9">
    <location>
        <begin position="772"/>
        <end position="800"/>
    </location>
</feature>
<dbReference type="CTD" id="108705054"/>
<dbReference type="SMART" id="SM00355">
    <property type="entry name" value="ZnF_C2H2"/>
    <property type="match status" value="7"/>
</dbReference>
<keyword evidence="5" id="KW-0805">Transcription regulation</keyword>
<dbReference type="PANTHER" id="PTHR23235">
    <property type="entry name" value="KRUEPPEL-LIKE TRANSCRIPTION FACTOR"/>
    <property type="match status" value="1"/>
</dbReference>
<keyword evidence="1" id="KW-0479">Metal-binding</keyword>
<feature type="region of interest" description="Disordered" evidence="9">
    <location>
        <begin position="419"/>
        <end position="453"/>
    </location>
</feature>
<evidence type="ECO:0000313" key="12">
    <source>
        <dbReference type="RefSeq" id="XP_041427610.1"/>
    </source>
</evidence>
<feature type="compositionally biased region" description="Basic and acidic residues" evidence="9">
    <location>
        <begin position="621"/>
        <end position="631"/>
    </location>
</feature>
<proteinExistence type="predicted"/>
<protein>
    <submittedName>
        <fullName evidence="12">Zinc finger protein 836 isoform X1</fullName>
    </submittedName>
</protein>
<evidence type="ECO:0000256" key="6">
    <source>
        <dbReference type="ARBA" id="ARBA00023163"/>
    </source>
</evidence>
<feature type="compositionally biased region" description="Polar residues" evidence="9">
    <location>
        <begin position="420"/>
        <end position="453"/>
    </location>
</feature>
<evidence type="ECO:0000256" key="8">
    <source>
        <dbReference type="SAM" id="Coils"/>
    </source>
</evidence>
<feature type="region of interest" description="Disordered" evidence="9">
    <location>
        <begin position="621"/>
        <end position="651"/>
    </location>
</feature>
<feature type="compositionally biased region" description="Basic and acidic residues" evidence="9">
    <location>
        <begin position="639"/>
        <end position="651"/>
    </location>
</feature>
<gene>
    <name evidence="12" type="primary">LOC108705054</name>
</gene>
<dbReference type="Gene3D" id="3.30.160.60">
    <property type="entry name" value="Classic Zinc Finger"/>
    <property type="match status" value="4"/>
</dbReference>
<dbReference type="SUPFAM" id="SSF57667">
    <property type="entry name" value="beta-beta-alpha zinc fingers"/>
    <property type="match status" value="2"/>
</dbReference>